<dbReference type="EMBL" id="JADLQN010000001">
    <property type="protein sequence ID" value="MBF6354475.1"/>
    <property type="molecule type" value="Genomic_DNA"/>
</dbReference>
<gene>
    <name evidence="1" type="ORF">IU449_07955</name>
</gene>
<accession>A0ABS0D7N4</accession>
<dbReference type="Proteomes" id="UP000707731">
    <property type="component" value="Unassembled WGS sequence"/>
</dbReference>
<name>A0ABS0D7N4_9NOCA</name>
<protein>
    <submittedName>
        <fullName evidence="1">HTH domain-containing protein</fullName>
    </submittedName>
</protein>
<sequence length="41" mass="4344">MAARANVSVKTVRRDIAALRELLDVGSRAGLVAAARMLHLA</sequence>
<dbReference type="InterPro" id="IPR036388">
    <property type="entry name" value="WH-like_DNA-bd_sf"/>
</dbReference>
<comment type="caution">
    <text evidence="1">The sequence shown here is derived from an EMBL/GenBank/DDBJ whole genome shotgun (WGS) entry which is preliminary data.</text>
</comment>
<evidence type="ECO:0000313" key="1">
    <source>
        <dbReference type="EMBL" id="MBF6354475.1"/>
    </source>
</evidence>
<proteinExistence type="predicted"/>
<dbReference type="Gene3D" id="1.10.10.10">
    <property type="entry name" value="Winged helix-like DNA-binding domain superfamily/Winged helix DNA-binding domain"/>
    <property type="match status" value="1"/>
</dbReference>
<reference evidence="1 2" key="1">
    <citation type="submission" date="2020-10" db="EMBL/GenBank/DDBJ databases">
        <title>Identification of Nocardia species via Next-generation sequencing and recognition of intraspecies genetic diversity.</title>
        <authorList>
            <person name="Li P."/>
            <person name="Li P."/>
            <person name="Lu B."/>
        </authorList>
    </citation>
    <scope>NUCLEOTIDE SEQUENCE [LARGE SCALE GENOMIC DNA]</scope>
    <source>
        <strain evidence="1 2">BJ06-0143</strain>
    </source>
</reference>
<evidence type="ECO:0000313" key="2">
    <source>
        <dbReference type="Proteomes" id="UP000707731"/>
    </source>
</evidence>
<keyword evidence="2" id="KW-1185">Reference proteome</keyword>
<dbReference type="SUPFAM" id="SSF46894">
    <property type="entry name" value="C-terminal effector domain of the bipartite response regulators"/>
    <property type="match status" value="1"/>
</dbReference>
<dbReference type="InterPro" id="IPR016032">
    <property type="entry name" value="Sig_transdc_resp-reg_C-effctor"/>
</dbReference>
<organism evidence="1 2">
    <name type="scientific">Nocardia higoensis</name>
    <dbReference type="NCBI Taxonomy" id="228599"/>
    <lineage>
        <taxon>Bacteria</taxon>
        <taxon>Bacillati</taxon>
        <taxon>Actinomycetota</taxon>
        <taxon>Actinomycetes</taxon>
        <taxon>Mycobacteriales</taxon>
        <taxon>Nocardiaceae</taxon>
        <taxon>Nocardia</taxon>
    </lineage>
</organism>